<feature type="region of interest" description="Disordered" evidence="1">
    <location>
        <begin position="1"/>
        <end position="36"/>
    </location>
</feature>
<evidence type="ECO:0000313" key="3">
    <source>
        <dbReference type="EMBL" id="CAE6418617.1"/>
    </source>
</evidence>
<gene>
    <name evidence="3" type="ORF">RDB_LOCUS9710</name>
</gene>
<comment type="caution">
    <text evidence="3">The sequence shown here is derived from an EMBL/GenBank/DDBJ whole genome shotgun (WGS) entry which is preliminary data.</text>
</comment>
<reference evidence="3" key="1">
    <citation type="submission" date="2021-01" db="EMBL/GenBank/DDBJ databases">
        <authorList>
            <person name="Kaushik A."/>
        </authorList>
    </citation>
    <scope>NUCLEOTIDE SEQUENCE</scope>
    <source>
        <strain evidence="3">AG4-RS23</strain>
    </source>
</reference>
<feature type="compositionally biased region" description="Polar residues" evidence="1">
    <location>
        <begin position="26"/>
        <end position="36"/>
    </location>
</feature>
<dbReference type="Proteomes" id="UP000663861">
    <property type="component" value="Unassembled WGS sequence"/>
</dbReference>
<accession>A0A8H2XAG2</accession>
<organism evidence="3 4">
    <name type="scientific">Rhizoctonia solani</name>
    <dbReference type="NCBI Taxonomy" id="456999"/>
    <lineage>
        <taxon>Eukaryota</taxon>
        <taxon>Fungi</taxon>
        <taxon>Dikarya</taxon>
        <taxon>Basidiomycota</taxon>
        <taxon>Agaricomycotina</taxon>
        <taxon>Agaricomycetes</taxon>
        <taxon>Cantharellales</taxon>
        <taxon>Ceratobasidiaceae</taxon>
        <taxon>Rhizoctonia</taxon>
    </lineage>
</organism>
<evidence type="ECO:0000256" key="1">
    <source>
        <dbReference type="SAM" id="MobiDB-lite"/>
    </source>
</evidence>
<dbReference type="AlphaFoldDB" id="A0A8H2XAG2"/>
<keyword evidence="2" id="KW-0812">Transmembrane</keyword>
<evidence type="ECO:0000313" key="4">
    <source>
        <dbReference type="Proteomes" id="UP000663861"/>
    </source>
</evidence>
<keyword evidence="2" id="KW-0472">Membrane</keyword>
<sequence length="89" mass="9880">MVTYEQFQVTKKQDGSVGRRRHSSHLAPSSGVSQNGHCQFGEKRPCYITFLAIYGHDPFPLLSILGISYVAYFSVHSLLTRIASGSFSL</sequence>
<dbReference type="EMBL" id="CAJMWY010000153">
    <property type="protein sequence ID" value="CAE6418617.1"/>
    <property type="molecule type" value="Genomic_DNA"/>
</dbReference>
<keyword evidence="2" id="KW-1133">Transmembrane helix</keyword>
<evidence type="ECO:0008006" key="5">
    <source>
        <dbReference type="Google" id="ProtNLM"/>
    </source>
</evidence>
<feature type="transmembrane region" description="Helical" evidence="2">
    <location>
        <begin position="59"/>
        <end position="79"/>
    </location>
</feature>
<evidence type="ECO:0000256" key="2">
    <source>
        <dbReference type="SAM" id="Phobius"/>
    </source>
</evidence>
<protein>
    <recommendedName>
        <fullName evidence="5">Transmembrane protein</fullName>
    </recommendedName>
</protein>
<name>A0A8H2XAG2_9AGAM</name>
<feature type="compositionally biased region" description="Polar residues" evidence="1">
    <location>
        <begin position="1"/>
        <end position="10"/>
    </location>
</feature>
<proteinExistence type="predicted"/>